<evidence type="ECO:0000259" key="11">
    <source>
        <dbReference type="PROSITE" id="PS51900"/>
    </source>
</evidence>
<dbReference type="GeneID" id="26647900"/>
<reference evidence="13" key="2">
    <citation type="submission" date="2015-01" db="EMBL/GenBank/DDBJ databases">
        <title>Complete Genome of Bacillus megaterium Siphophage Stahl.</title>
        <authorList>
            <person name="Brizendine A.M."/>
            <person name="Rousseau S."/>
            <person name="Hernandez A.C."/>
            <person name="Everett G.F.K."/>
        </authorList>
    </citation>
    <scope>NUCLEOTIDE SEQUENCE [LARGE SCALE GENOMIC DNA]</scope>
</reference>
<dbReference type="OrthoDB" id="5750at10239"/>
<evidence type="ECO:0000259" key="10">
    <source>
        <dbReference type="PROSITE" id="PS51898"/>
    </source>
</evidence>
<dbReference type="Pfam" id="PF02899">
    <property type="entry name" value="Phage_int_SAM_1"/>
    <property type="match status" value="1"/>
</dbReference>
<evidence type="ECO:0000256" key="2">
    <source>
        <dbReference type="ARBA" id="ARBA00016082"/>
    </source>
</evidence>
<dbReference type="PANTHER" id="PTHR30349">
    <property type="entry name" value="PHAGE INTEGRASE-RELATED"/>
    <property type="match status" value="1"/>
</dbReference>
<dbReference type="Pfam" id="PF00589">
    <property type="entry name" value="Phage_integrase"/>
    <property type="match status" value="1"/>
</dbReference>
<sequence length="303" mass="35069">MAKYNNVKTLNHYIDLFEKELGRNKSANTVINYISDVNQFVTYMEQNDVDMNINNFEKEDFLNFIDHLKHKYTSAATIERKAVSTNEFLSFLNRTGRMKKAPFIDKKELSSYLPAKNKKKVKSLSKAEIKTLVFVSDDLLEECIVRVLFDGGLRVSELVNAKWSDLDNDFGRYILTVLGKGKGGMSKRRTVLISEKTYERLMEMKEGRTWNSEYILESNRTKKPLSTRRINQILDNLASRTGIENLSSHIFRKTRATELIESGLEISFVSEMLGHSDVSVTYRNYVDSERKLHDKLEKFTDGI</sequence>
<evidence type="ECO:0000313" key="13">
    <source>
        <dbReference type="Proteomes" id="UP000033015"/>
    </source>
</evidence>
<dbReference type="InterPro" id="IPR004107">
    <property type="entry name" value="Integrase_SAM-like_N"/>
</dbReference>
<evidence type="ECO:0000256" key="3">
    <source>
        <dbReference type="ARBA" id="ARBA00022679"/>
    </source>
</evidence>
<dbReference type="GO" id="GO:0044826">
    <property type="term" value="P:viral genome integration into host DNA"/>
    <property type="evidence" value="ECO:0007669"/>
    <property type="project" value="UniProtKB-KW"/>
</dbReference>
<evidence type="ECO:0000256" key="1">
    <source>
        <dbReference type="ARBA" id="ARBA00008857"/>
    </source>
</evidence>
<dbReference type="InterPro" id="IPR013762">
    <property type="entry name" value="Integrase-like_cat_sf"/>
</dbReference>
<proteinExistence type="inferred from homology"/>
<keyword evidence="13" id="KW-1185">Reference proteome</keyword>
<evidence type="ECO:0000256" key="7">
    <source>
        <dbReference type="ARBA" id="ARBA00023172"/>
    </source>
</evidence>
<reference evidence="12 13" key="1">
    <citation type="journal article" date="2015" name="Genome Announc.">
        <title>Complete Genome Sequence of Bacillus megaterium Siphophage Stahl.</title>
        <authorList>
            <person name="Brizendine A.M."/>
            <person name="Rousseau S."/>
            <person name="Hernandez A.C."/>
            <person name="Kuty Everett G.F."/>
        </authorList>
    </citation>
    <scope>NUCLEOTIDE SEQUENCE [LARGE SCALE GENOMIC DNA]</scope>
</reference>
<dbReference type="InterPro" id="IPR044068">
    <property type="entry name" value="CB"/>
</dbReference>
<dbReference type="Proteomes" id="UP000033015">
    <property type="component" value="Segment"/>
</dbReference>
<organism evidence="12 13">
    <name type="scientific">Bacillus phage Stahl</name>
    <dbReference type="NCBI Taxonomy" id="1610832"/>
    <lineage>
        <taxon>Viruses</taxon>
        <taxon>Duplodnaviria</taxon>
        <taxon>Heunggongvirae</taxon>
        <taxon>Uroviricota</taxon>
        <taxon>Caudoviricetes</taxon>
        <taxon>Slashvirus</taxon>
        <taxon>Slashvirus stahl</taxon>
    </lineage>
</organism>
<protein>
    <recommendedName>
        <fullName evidence="2">Integrase</fullName>
    </recommendedName>
</protein>
<feature type="domain" description="Core-binding (CB)" evidence="11">
    <location>
        <begin position="8"/>
        <end position="93"/>
    </location>
</feature>
<dbReference type="GO" id="GO:0006310">
    <property type="term" value="P:DNA recombination"/>
    <property type="evidence" value="ECO:0007669"/>
    <property type="project" value="UniProtKB-KW"/>
</dbReference>
<dbReference type="PROSITE" id="PS51900">
    <property type="entry name" value="CB"/>
    <property type="match status" value="1"/>
</dbReference>
<evidence type="ECO:0000256" key="8">
    <source>
        <dbReference type="ARBA" id="ARBA00023195"/>
    </source>
</evidence>
<dbReference type="InterPro" id="IPR011010">
    <property type="entry name" value="DNA_brk_join_enz"/>
</dbReference>
<dbReference type="GO" id="GO:0016740">
    <property type="term" value="F:transferase activity"/>
    <property type="evidence" value="ECO:0007669"/>
    <property type="project" value="UniProtKB-KW"/>
</dbReference>
<dbReference type="KEGG" id="vg:26647900"/>
<dbReference type="InterPro" id="IPR002104">
    <property type="entry name" value="Integrase_catalytic"/>
</dbReference>
<keyword evidence="8" id="KW-1179">Viral genome integration</keyword>
<dbReference type="SUPFAM" id="SSF56349">
    <property type="entry name" value="DNA breaking-rejoining enzymes"/>
    <property type="match status" value="1"/>
</dbReference>
<dbReference type="Gene3D" id="1.10.150.130">
    <property type="match status" value="1"/>
</dbReference>
<dbReference type="RefSeq" id="YP_009203701.1">
    <property type="nucleotide sequence ID" value="NC_028856.1"/>
</dbReference>
<dbReference type="Gene3D" id="1.10.443.10">
    <property type="entry name" value="Intergrase catalytic core"/>
    <property type="match status" value="1"/>
</dbReference>
<dbReference type="GO" id="GO:0003677">
    <property type="term" value="F:DNA binding"/>
    <property type="evidence" value="ECO:0007669"/>
    <property type="project" value="UniProtKB-UniRule"/>
</dbReference>
<evidence type="ECO:0000256" key="5">
    <source>
        <dbReference type="ARBA" id="ARBA00022908"/>
    </source>
</evidence>
<keyword evidence="4" id="KW-0378">Hydrolase</keyword>
<dbReference type="EMBL" id="KP696447">
    <property type="protein sequence ID" value="AKA61525.1"/>
    <property type="molecule type" value="Genomic_DNA"/>
</dbReference>
<keyword evidence="3" id="KW-0808">Transferase</keyword>
<keyword evidence="7" id="KW-0233">DNA recombination</keyword>
<keyword evidence="8" id="KW-1160">Virus entry into host cell</keyword>
<gene>
    <name evidence="12" type="ORF">CPT_Stahl97</name>
</gene>
<dbReference type="GO" id="GO:0016787">
    <property type="term" value="F:hydrolase activity"/>
    <property type="evidence" value="ECO:0007669"/>
    <property type="project" value="UniProtKB-KW"/>
</dbReference>
<evidence type="ECO:0000256" key="4">
    <source>
        <dbReference type="ARBA" id="ARBA00022801"/>
    </source>
</evidence>
<dbReference type="GO" id="GO:0015074">
    <property type="term" value="P:DNA integration"/>
    <property type="evidence" value="ECO:0007669"/>
    <property type="project" value="UniProtKB-KW"/>
</dbReference>
<dbReference type="PROSITE" id="PS51898">
    <property type="entry name" value="TYR_RECOMBINASE"/>
    <property type="match status" value="1"/>
</dbReference>
<dbReference type="GO" id="GO:0075713">
    <property type="term" value="P:establishment of integrated proviral latency"/>
    <property type="evidence" value="ECO:0007669"/>
    <property type="project" value="UniProtKB-KW"/>
</dbReference>
<keyword evidence="5" id="KW-0229">DNA integration</keyword>
<dbReference type="PANTHER" id="PTHR30349:SF81">
    <property type="entry name" value="TYROSINE RECOMBINASE XERC"/>
    <property type="match status" value="1"/>
</dbReference>
<evidence type="ECO:0000256" key="6">
    <source>
        <dbReference type="ARBA" id="ARBA00023125"/>
    </source>
</evidence>
<feature type="domain" description="Tyr recombinase" evidence="10">
    <location>
        <begin position="119"/>
        <end position="299"/>
    </location>
</feature>
<comment type="similarity">
    <text evidence="1">Belongs to the 'phage' integrase family.</text>
</comment>
<name>A0A0E3M2X0_9CAUD</name>
<evidence type="ECO:0000313" key="12">
    <source>
        <dbReference type="EMBL" id="AKA61525.1"/>
    </source>
</evidence>
<dbReference type="InterPro" id="IPR050090">
    <property type="entry name" value="Tyrosine_recombinase_XerCD"/>
</dbReference>
<evidence type="ECO:0000256" key="9">
    <source>
        <dbReference type="PROSITE-ProRule" id="PRU01248"/>
    </source>
</evidence>
<keyword evidence="6 9" id="KW-0238">DNA-binding</keyword>
<dbReference type="InterPro" id="IPR010998">
    <property type="entry name" value="Integrase_recombinase_N"/>
</dbReference>
<accession>A0A0E3M2X0</accession>